<evidence type="ECO:0000256" key="1">
    <source>
        <dbReference type="SAM" id="MobiDB-lite"/>
    </source>
</evidence>
<dbReference type="Proteomes" id="UP000434052">
    <property type="component" value="Unassembled WGS sequence"/>
</dbReference>
<gene>
    <name evidence="3" type="ORF">DQK91_14680</name>
    <name evidence="2" type="ORF">E8L03_06780</name>
</gene>
<dbReference type="Proteomes" id="UP000503251">
    <property type="component" value="Chromosome"/>
</dbReference>
<feature type="compositionally biased region" description="Polar residues" evidence="1">
    <location>
        <begin position="91"/>
        <end position="100"/>
    </location>
</feature>
<dbReference type="RefSeq" id="WP_144306136.1">
    <property type="nucleotide sequence ID" value="NZ_CP039543.1"/>
</dbReference>
<dbReference type="OrthoDB" id="9858499at2"/>
<dbReference type="EMBL" id="CP039543">
    <property type="protein sequence ID" value="QJT08646.1"/>
    <property type="molecule type" value="Genomic_DNA"/>
</dbReference>
<evidence type="ECO:0000313" key="5">
    <source>
        <dbReference type="Proteomes" id="UP000503251"/>
    </source>
</evidence>
<sequence length="100" mass="10868">MGIIAATFETSSYALGIENFMDQYRDPPFLSFKDLPYLPERYTSMMDDSDAISRAIAEKGDAEWKAGFAERVLAGFKTGASGAHARPPEQATGSVLSRVA</sequence>
<evidence type="ECO:0000313" key="3">
    <source>
        <dbReference type="EMBL" id="TVM32517.1"/>
    </source>
</evidence>
<dbReference type="AlphaFoldDB" id="A0A6P1ZGC2"/>
<organism evidence="3 4">
    <name type="scientific">Oceanidesulfovibrio marinus</name>
    <dbReference type="NCBI Taxonomy" id="370038"/>
    <lineage>
        <taxon>Bacteria</taxon>
        <taxon>Pseudomonadati</taxon>
        <taxon>Thermodesulfobacteriota</taxon>
        <taxon>Desulfovibrionia</taxon>
        <taxon>Desulfovibrionales</taxon>
        <taxon>Desulfovibrionaceae</taxon>
        <taxon>Oceanidesulfovibrio</taxon>
    </lineage>
</organism>
<keyword evidence="5" id="KW-1185">Reference proteome</keyword>
<proteinExistence type="predicted"/>
<feature type="region of interest" description="Disordered" evidence="1">
    <location>
        <begin position="79"/>
        <end position="100"/>
    </location>
</feature>
<reference evidence="2 5" key="2">
    <citation type="submission" date="2019-04" db="EMBL/GenBank/DDBJ databases">
        <title>Isolation and culture of sulfate reducing bacteria from the cold seep of the South China Sea.</title>
        <authorList>
            <person name="Sun C."/>
            <person name="Liu R."/>
        </authorList>
    </citation>
    <scope>NUCLEOTIDE SEQUENCE [LARGE SCALE GENOMIC DNA]</scope>
    <source>
        <strain evidence="2 5">CS1</strain>
    </source>
</reference>
<evidence type="ECO:0000313" key="4">
    <source>
        <dbReference type="Proteomes" id="UP000434052"/>
    </source>
</evidence>
<evidence type="ECO:0000313" key="2">
    <source>
        <dbReference type="EMBL" id="QJT08646.1"/>
    </source>
</evidence>
<name>A0A6P1ZGC2_9BACT</name>
<reference evidence="3 4" key="1">
    <citation type="submission" date="2018-06" db="EMBL/GenBank/DDBJ databases">
        <title>Complete genome of Desulfovibrio marinus P48SEP.</title>
        <authorList>
            <person name="Crispim J.S."/>
            <person name="Vidigal P.M.P."/>
            <person name="Silva L.C.F."/>
            <person name="Araujo L.C."/>
            <person name="Laguardia C.N."/>
            <person name="Dias R.S."/>
            <person name="Sousa M.P."/>
            <person name="Paula S.O."/>
            <person name="Silva C."/>
        </authorList>
    </citation>
    <scope>NUCLEOTIDE SEQUENCE [LARGE SCALE GENOMIC DNA]</scope>
    <source>
        <strain evidence="3 4">P48SEP</strain>
    </source>
</reference>
<accession>A0A6P1ZGC2</accession>
<protein>
    <submittedName>
        <fullName evidence="3">Uncharacterized protein</fullName>
    </submittedName>
</protein>
<dbReference type="EMBL" id="QMIF01000010">
    <property type="protein sequence ID" value="TVM32517.1"/>
    <property type="molecule type" value="Genomic_DNA"/>
</dbReference>